<sequence length="168" mass="19610">MIKKLTMLVSSEVRRASQDQKSPLFKKHTELLYDLFALPRMLSVLGEVGHGVYVEHDVCIDFEVLKREKKSWFALDCDAANRLMGVWPSITRLQVRVSLEAERKDVLDIRLSLFRKQKLNTHRLLPCMEFRALIAPTQVIEFRVVEPDTPQTRRRRLDRSPLFPVHTG</sequence>
<reference evidence="1 2" key="1">
    <citation type="journal article" date="2016" name="Nat. Commun.">
        <title>Thousands of microbial genomes shed light on interconnected biogeochemical processes in an aquifer system.</title>
        <authorList>
            <person name="Anantharaman K."/>
            <person name="Brown C.T."/>
            <person name="Hug L.A."/>
            <person name="Sharon I."/>
            <person name="Castelle C.J."/>
            <person name="Probst A.J."/>
            <person name="Thomas B.C."/>
            <person name="Singh A."/>
            <person name="Wilkins M.J."/>
            <person name="Karaoz U."/>
            <person name="Brodie E.L."/>
            <person name="Williams K.H."/>
            <person name="Hubbard S.S."/>
            <person name="Banfield J.F."/>
        </authorList>
    </citation>
    <scope>NUCLEOTIDE SEQUENCE [LARGE SCALE GENOMIC DNA]</scope>
</reference>
<dbReference type="Proteomes" id="UP000178873">
    <property type="component" value="Unassembled WGS sequence"/>
</dbReference>
<organism evidence="1 2">
    <name type="scientific">Candidatus Taylorbacteria bacterium RIFCSPHIGHO2_01_FULL_46_22b</name>
    <dbReference type="NCBI Taxonomy" id="1802301"/>
    <lineage>
        <taxon>Bacteria</taxon>
        <taxon>Candidatus Tayloriibacteriota</taxon>
    </lineage>
</organism>
<proteinExistence type="predicted"/>
<dbReference type="AlphaFoldDB" id="A0A1G2M4C7"/>
<comment type="caution">
    <text evidence="1">The sequence shown here is derived from an EMBL/GenBank/DDBJ whole genome shotgun (WGS) entry which is preliminary data.</text>
</comment>
<accession>A0A1G2M4C7</accession>
<evidence type="ECO:0000313" key="1">
    <source>
        <dbReference type="EMBL" id="OHA18614.1"/>
    </source>
</evidence>
<name>A0A1G2M4C7_9BACT</name>
<protein>
    <submittedName>
        <fullName evidence="1">Uncharacterized protein</fullName>
    </submittedName>
</protein>
<gene>
    <name evidence="1" type="ORF">A2664_03175</name>
</gene>
<dbReference type="EMBL" id="MHRF01000004">
    <property type="protein sequence ID" value="OHA18614.1"/>
    <property type="molecule type" value="Genomic_DNA"/>
</dbReference>
<evidence type="ECO:0000313" key="2">
    <source>
        <dbReference type="Proteomes" id="UP000178873"/>
    </source>
</evidence>
<dbReference type="STRING" id="1802301.A2664_03175"/>